<organism evidence="2 3">
    <name type="scientific">Ditylenchus dipsaci</name>
    <dbReference type="NCBI Taxonomy" id="166011"/>
    <lineage>
        <taxon>Eukaryota</taxon>
        <taxon>Metazoa</taxon>
        <taxon>Ecdysozoa</taxon>
        <taxon>Nematoda</taxon>
        <taxon>Chromadorea</taxon>
        <taxon>Rhabditida</taxon>
        <taxon>Tylenchina</taxon>
        <taxon>Tylenchomorpha</taxon>
        <taxon>Sphaerularioidea</taxon>
        <taxon>Anguinidae</taxon>
        <taxon>Anguininae</taxon>
        <taxon>Ditylenchus</taxon>
    </lineage>
</organism>
<dbReference type="WBParaSite" id="jg13706">
    <property type="protein sequence ID" value="jg13706"/>
    <property type="gene ID" value="jg13706"/>
</dbReference>
<reference evidence="3" key="1">
    <citation type="submission" date="2022-11" db="UniProtKB">
        <authorList>
            <consortium name="WormBaseParasite"/>
        </authorList>
    </citation>
    <scope>IDENTIFICATION</scope>
</reference>
<feature type="transmembrane region" description="Helical" evidence="1">
    <location>
        <begin position="186"/>
        <end position="205"/>
    </location>
</feature>
<keyword evidence="2" id="KW-1185">Reference proteome</keyword>
<dbReference type="Proteomes" id="UP000887574">
    <property type="component" value="Unplaced"/>
</dbReference>
<evidence type="ECO:0000313" key="3">
    <source>
        <dbReference type="WBParaSite" id="jg13706"/>
    </source>
</evidence>
<protein>
    <submittedName>
        <fullName evidence="3">Serpentine receptor class gamma</fullName>
    </submittedName>
</protein>
<feature type="transmembrane region" description="Helical" evidence="1">
    <location>
        <begin position="5"/>
        <end position="24"/>
    </location>
</feature>
<feature type="transmembrane region" description="Helical" evidence="1">
    <location>
        <begin position="148"/>
        <end position="166"/>
    </location>
</feature>
<feature type="transmembrane region" description="Helical" evidence="1">
    <location>
        <begin position="116"/>
        <end position="136"/>
    </location>
</feature>
<keyword evidence="1" id="KW-0472">Membrane</keyword>
<evidence type="ECO:0000256" key="1">
    <source>
        <dbReference type="SAM" id="Phobius"/>
    </source>
</evidence>
<feature type="transmembrane region" description="Helical" evidence="1">
    <location>
        <begin position="72"/>
        <end position="96"/>
    </location>
</feature>
<proteinExistence type="predicted"/>
<keyword evidence="1" id="KW-1133">Transmembrane helix</keyword>
<sequence length="231" mass="26448">MLIYIFNHAIFSTICFIFAIIEFFEQDNGYLTVSLMTYMTVAPIPLIFVTLERCYALKNVGKKMDETPFKIIFVNVFTVVAASVISVTFYVAVQLFQLDRKFSHISLFTDMALLNIYAKDFFGSINIMCSCYFFFLLRKAKNINVNNAIVKTTIIMEIIFVIIPTYSYTLHAILTGRLLSNILGNYVAMFCVIDVACCSILYTLAFERKNMFTRTNVHAVSQTGLTRNVSW</sequence>
<evidence type="ECO:0000313" key="2">
    <source>
        <dbReference type="Proteomes" id="UP000887574"/>
    </source>
</evidence>
<keyword evidence="1" id="KW-0812">Transmembrane</keyword>
<accession>A0A915CXH2</accession>
<name>A0A915CXH2_9BILA</name>
<dbReference type="AlphaFoldDB" id="A0A915CXH2"/>
<feature type="transmembrane region" description="Helical" evidence="1">
    <location>
        <begin position="30"/>
        <end position="51"/>
    </location>
</feature>